<evidence type="ECO:0000256" key="1">
    <source>
        <dbReference type="ARBA" id="ARBA00023002"/>
    </source>
</evidence>
<dbReference type="GO" id="GO:0016491">
    <property type="term" value="F:oxidoreductase activity"/>
    <property type="evidence" value="ECO:0007669"/>
    <property type="project" value="UniProtKB-KW"/>
</dbReference>
<name>A0ABD5EWL7_9ACTN</name>
<accession>A0ABD5EWL7</accession>
<dbReference type="InterPro" id="IPR019951">
    <property type="entry name" value="F420_OxRdatse_Rv3520c_pred"/>
</dbReference>
<protein>
    <submittedName>
        <fullName evidence="3">LLM class F420-dependent oxidoreductase</fullName>
    </submittedName>
</protein>
<dbReference type="PANTHER" id="PTHR43244">
    <property type="match status" value="1"/>
</dbReference>
<keyword evidence="4" id="KW-1185">Reference proteome</keyword>
<evidence type="ECO:0000313" key="3">
    <source>
        <dbReference type="EMBL" id="MDT0438633.1"/>
    </source>
</evidence>
<reference evidence="4" key="1">
    <citation type="submission" date="2023-07" db="EMBL/GenBank/DDBJ databases">
        <title>30 novel species of actinomycetes from the DSMZ collection.</title>
        <authorList>
            <person name="Nouioui I."/>
        </authorList>
    </citation>
    <scope>NUCLEOTIDE SEQUENCE [LARGE SCALE GENOMIC DNA]</scope>
    <source>
        <strain evidence="4">DSM 41981</strain>
    </source>
</reference>
<evidence type="ECO:0000259" key="2">
    <source>
        <dbReference type="Pfam" id="PF00296"/>
    </source>
</evidence>
<evidence type="ECO:0000313" key="4">
    <source>
        <dbReference type="Proteomes" id="UP001183535"/>
    </source>
</evidence>
<dbReference type="InterPro" id="IPR011251">
    <property type="entry name" value="Luciferase-like_dom"/>
</dbReference>
<dbReference type="InterPro" id="IPR036661">
    <property type="entry name" value="Luciferase-like_sf"/>
</dbReference>
<dbReference type="EMBL" id="JAVRES010000019">
    <property type="protein sequence ID" value="MDT0438633.1"/>
    <property type="molecule type" value="Genomic_DNA"/>
</dbReference>
<keyword evidence="1" id="KW-0560">Oxidoreductase</keyword>
<dbReference type="Proteomes" id="UP001183535">
    <property type="component" value="Unassembled WGS sequence"/>
</dbReference>
<sequence>MSDPLVLAVNVDLTADASALRAYLRDVEAAGADMVWVPEAYGRDAVSVIGFCAAATTRMRLGSAVLNVFSRSPALIAQTAASCDELTGGRFDLGLGTSGPQVVEGWHGVPFTRPLERSREVMEVCRMIWRRELSVYEGRSVQLPLPSDRGTGLGKPLKLMTHPVRSHIPIWLASMGPRNVQLTAAQADGWLPMLFIPELADRAWGEDLRKGAADRDPRLPPLQIAVSAHTEITSESQHAAQAARDRARPSLARYIGGMGARGANFYNTLIHRYGFPEEAKRVQDLYLEHKPEEAAAALSDRLVEALTVCGPPKYVRDRLAAFRAAGVTNFRVNVNAGSEAPRTVAQLKELTR</sequence>
<dbReference type="SUPFAM" id="SSF51679">
    <property type="entry name" value="Bacterial luciferase-like"/>
    <property type="match status" value="1"/>
</dbReference>
<dbReference type="NCBIfam" id="TIGR03559">
    <property type="entry name" value="F420_Rv3520c"/>
    <property type="match status" value="1"/>
</dbReference>
<feature type="domain" description="Luciferase-like" evidence="2">
    <location>
        <begin position="16"/>
        <end position="328"/>
    </location>
</feature>
<dbReference type="Pfam" id="PF00296">
    <property type="entry name" value="Bac_luciferase"/>
    <property type="match status" value="1"/>
</dbReference>
<dbReference type="InterPro" id="IPR050564">
    <property type="entry name" value="F420-G6PD/mer"/>
</dbReference>
<comment type="caution">
    <text evidence="3">The sequence shown here is derived from an EMBL/GenBank/DDBJ whole genome shotgun (WGS) entry which is preliminary data.</text>
</comment>
<dbReference type="RefSeq" id="WP_218088675.1">
    <property type="nucleotide sequence ID" value="NZ_JAVRES010000019.1"/>
</dbReference>
<dbReference type="AlphaFoldDB" id="A0ABD5EWL7"/>
<dbReference type="Gene3D" id="3.20.20.30">
    <property type="entry name" value="Luciferase-like domain"/>
    <property type="match status" value="1"/>
</dbReference>
<dbReference type="PANTHER" id="PTHR43244:SF1">
    <property type="entry name" value="5,10-METHYLENETETRAHYDROMETHANOPTERIN REDUCTASE"/>
    <property type="match status" value="1"/>
</dbReference>
<dbReference type="CDD" id="cd01097">
    <property type="entry name" value="Tetrahydromethanopterin_reductase"/>
    <property type="match status" value="1"/>
</dbReference>
<proteinExistence type="predicted"/>
<gene>
    <name evidence="3" type="ORF">RM877_28530</name>
</gene>
<organism evidence="3 4">
    <name type="scientific">Streptomyces doudnae</name>
    <dbReference type="NCBI Taxonomy" id="3075536"/>
    <lineage>
        <taxon>Bacteria</taxon>
        <taxon>Bacillati</taxon>
        <taxon>Actinomycetota</taxon>
        <taxon>Actinomycetes</taxon>
        <taxon>Kitasatosporales</taxon>
        <taxon>Streptomycetaceae</taxon>
        <taxon>Streptomyces</taxon>
    </lineage>
</organism>